<dbReference type="PATRIC" id="fig|442562.3.peg.1965"/>
<feature type="region of interest" description="Disordered" evidence="1">
    <location>
        <begin position="117"/>
        <end position="148"/>
    </location>
</feature>
<dbReference type="HOGENOM" id="CLU_1757470_0_0_5"/>
<dbReference type="RefSeq" id="WP_037281140.1">
    <property type="nucleotide sequence ID" value="NZ_KK088581.1"/>
</dbReference>
<dbReference type="Pfam" id="PF00353">
    <property type="entry name" value="HemolysinCabind"/>
    <property type="match status" value="2"/>
</dbReference>
<dbReference type="EMBL" id="AOSK01000044">
    <property type="protein sequence ID" value="EYD76432.1"/>
    <property type="molecule type" value="Genomic_DNA"/>
</dbReference>
<organism evidence="2 3">
    <name type="scientific">Rubellimicrobium mesophilum DSM 19309</name>
    <dbReference type="NCBI Taxonomy" id="442562"/>
    <lineage>
        <taxon>Bacteria</taxon>
        <taxon>Pseudomonadati</taxon>
        <taxon>Pseudomonadota</taxon>
        <taxon>Alphaproteobacteria</taxon>
        <taxon>Rhodobacterales</taxon>
        <taxon>Roseobacteraceae</taxon>
        <taxon>Rubellimicrobium</taxon>
    </lineage>
</organism>
<feature type="compositionally biased region" description="Low complexity" evidence="1">
    <location>
        <begin position="13"/>
        <end position="27"/>
    </location>
</feature>
<protein>
    <submittedName>
        <fullName evidence="2">Alkaline phosphatase</fullName>
        <ecNumber evidence="2">3.1.3.1</ecNumber>
    </submittedName>
</protein>
<dbReference type="STRING" id="442562.Rumeso_01990"/>
<dbReference type="PROSITE" id="PS00330">
    <property type="entry name" value="HEMOLYSIN_CALCIUM"/>
    <property type="match status" value="1"/>
</dbReference>
<dbReference type="AlphaFoldDB" id="A0A017HPK5"/>
<dbReference type="EC" id="3.1.3.1" evidence="2"/>
<keyword evidence="3" id="KW-1185">Reference proteome</keyword>
<dbReference type="SUPFAM" id="SSF51120">
    <property type="entry name" value="beta-Roll"/>
    <property type="match status" value="1"/>
</dbReference>
<dbReference type="InterPro" id="IPR011049">
    <property type="entry name" value="Serralysin-like_metalloprot_C"/>
</dbReference>
<dbReference type="Proteomes" id="UP000019666">
    <property type="component" value="Unassembled WGS sequence"/>
</dbReference>
<dbReference type="InterPro" id="IPR018511">
    <property type="entry name" value="Hemolysin-typ_Ca-bd_CS"/>
</dbReference>
<dbReference type="GO" id="GO:0004035">
    <property type="term" value="F:alkaline phosphatase activity"/>
    <property type="evidence" value="ECO:0007669"/>
    <property type="project" value="UniProtKB-EC"/>
</dbReference>
<comment type="caution">
    <text evidence="2">The sequence shown here is derived from an EMBL/GenBank/DDBJ whole genome shotgun (WGS) entry which is preliminary data.</text>
</comment>
<evidence type="ECO:0000313" key="3">
    <source>
        <dbReference type="Proteomes" id="UP000019666"/>
    </source>
</evidence>
<proteinExistence type="predicted"/>
<name>A0A017HPK5_9RHOB</name>
<evidence type="ECO:0000256" key="1">
    <source>
        <dbReference type="SAM" id="MobiDB-lite"/>
    </source>
</evidence>
<sequence length="148" mass="14992">MGTYTGTDDDDTIIPGSISDGVTADPPDTTPDDDDDTLVGLGGDDILDGGFGADVMQGGLGDDIYYVDNAFGVEDPGDVATEDTDTAAGGVDEVRSTISFTLGFGLENLVLLDSDDDDFDPDIDGTGNELDNVLTGNSGDNVLDGAGG</sequence>
<keyword evidence="2" id="KW-0378">Hydrolase</keyword>
<reference evidence="2 3" key="1">
    <citation type="submission" date="2013-02" db="EMBL/GenBank/DDBJ databases">
        <authorList>
            <person name="Fiebig A."/>
            <person name="Goeker M."/>
            <person name="Klenk H.-P.P."/>
        </authorList>
    </citation>
    <scope>NUCLEOTIDE SEQUENCE [LARGE SCALE GENOMIC DNA]</scope>
    <source>
        <strain evidence="2 3">DSM 19309</strain>
    </source>
</reference>
<dbReference type="Gene3D" id="2.150.10.10">
    <property type="entry name" value="Serralysin-like metalloprotease, C-terminal"/>
    <property type="match status" value="1"/>
</dbReference>
<evidence type="ECO:0000313" key="2">
    <source>
        <dbReference type="EMBL" id="EYD76432.1"/>
    </source>
</evidence>
<dbReference type="InterPro" id="IPR001343">
    <property type="entry name" value="Hemolysn_Ca-bd"/>
</dbReference>
<accession>A0A017HPK5</accession>
<feature type="region of interest" description="Disordered" evidence="1">
    <location>
        <begin position="1"/>
        <end position="41"/>
    </location>
</feature>
<gene>
    <name evidence="2" type="ORF">Rumeso_01990</name>
</gene>
<dbReference type="GO" id="GO:0005509">
    <property type="term" value="F:calcium ion binding"/>
    <property type="evidence" value="ECO:0007669"/>
    <property type="project" value="InterPro"/>
</dbReference>